<dbReference type="EMBL" id="PTLS01000038">
    <property type="protein sequence ID" value="RMX24790.1"/>
    <property type="molecule type" value="Genomic_DNA"/>
</dbReference>
<comment type="caution">
    <text evidence="3">The sequence shown here is derived from an EMBL/GenBank/DDBJ whole genome shotgun (WGS) entry which is preliminary data.</text>
</comment>
<evidence type="ECO:0000313" key="4">
    <source>
        <dbReference type="Proteomes" id="UP000244083"/>
    </source>
</evidence>
<gene>
    <name evidence="3" type="ORF">C5O77_08100</name>
    <name evidence="2" type="ORF">DB325_01200</name>
</gene>
<accession>A0A079YSB1</accession>
<sequence>MHACMKVCIFSTCIVDLLYPDVGKATVELLQRFGCETFFPDKQICCGQPTYNSGYDRETIATFKNQLDALLSIDADYIVGPSGSCVAMLHEYKNIFKDDPEYSKKAQILYDKSFELTQFIYRVLGILDCGAKLDDTATFHRSCHMTRLLGERTAPIVLLEHVKGLELIPLHNIQLCCGFGGTFSAKEPLLSEAMVDDKANNVLKTKAHILIACEQTCLMNIGGRINRRRDGSHITIMHIAEVLNHNVDTSRITYVKDTDHVMVPANGNGVF</sequence>
<dbReference type="PANTHER" id="PTHR30296">
    <property type="entry name" value="UNCHARACTERIZED PROTEIN YKGE"/>
    <property type="match status" value="1"/>
</dbReference>
<evidence type="ECO:0000259" key="1">
    <source>
        <dbReference type="Pfam" id="PF02754"/>
    </source>
</evidence>
<reference evidence="3 5" key="2">
    <citation type="journal article" date="2018" name="J Appl Environ Microbiol">
        <title>The gut symbionts Lactobacillus reuteri R2lc and 2010 encode a polyketide synthase cluster that activates the mammalian aryl-hydrocarbon receptor.</title>
        <authorList>
            <person name="Ozcam M."/>
            <person name="Roos S."/>
            <person name="Van Pijkeren J.P."/>
        </authorList>
    </citation>
    <scope>NUCLEOTIDE SEQUENCE [LARGE SCALE GENOMIC DNA]</scope>
    <source>
        <strain evidence="3 5">R2lc</strain>
    </source>
</reference>
<dbReference type="Pfam" id="PF02754">
    <property type="entry name" value="CCG"/>
    <property type="match status" value="2"/>
</dbReference>
<dbReference type="Proteomes" id="UP000276940">
    <property type="component" value="Unassembled WGS sequence"/>
</dbReference>
<feature type="domain" description="Cysteine-rich" evidence="1">
    <location>
        <begin position="138"/>
        <end position="221"/>
    </location>
</feature>
<protein>
    <submittedName>
        <fullName evidence="3">(Fe-S)-binding protein</fullName>
    </submittedName>
</protein>
<dbReference type="GO" id="GO:0005829">
    <property type="term" value="C:cytosol"/>
    <property type="evidence" value="ECO:0007669"/>
    <property type="project" value="TreeGrafter"/>
</dbReference>
<dbReference type="EMBL" id="QAZN01000001">
    <property type="protein sequence ID" value="PTV05347.1"/>
    <property type="molecule type" value="Genomic_DNA"/>
</dbReference>
<name>A0A079YSB1_LIMRT</name>
<dbReference type="PANTHER" id="PTHR30296:SF0">
    <property type="entry name" value="LACTATE UTILIZATION PROTEIN A"/>
    <property type="match status" value="1"/>
</dbReference>
<proteinExistence type="predicted"/>
<reference evidence="2" key="1">
    <citation type="journal article" date="2018" name="Genome Announc.">
        <title>Fifty-Six Draft Genome Sequences of 10 Lactobacillus Species from 22 Commercial Dietary Supplements.</title>
        <authorList>
            <person name="Gangiredla J."/>
            <person name="Barnaba T.J."/>
            <person name="Mammel M.K."/>
            <person name="Lacher D.W."/>
            <person name="Elkins C.A."/>
            <person name="Lampel K.A."/>
            <person name="Whitehouse C.A."/>
            <person name="Tartera C."/>
        </authorList>
    </citation>
    <scope>NUCLEOTIDE SEQUENCE</scope>
    <source>
        <strain evidence="2">DS12_10</strain>
    </source>
</reference>
<dbReference type="InterPro" id="IPR004017">
    <property type="entry name" value="Cys_rich_dom"/>
</dbReference>
<feature type="domain" description="Cysteine-rich" evidence="1">
    <location>
        <begin position="8"/>
        <end position="89"/>
    </location>
</feature>
<evidence type="ECO:0000313" key="2">
    <source>
        <dbReference type="EMBL" id="PTV05347.1"/>
    </source>
</evidence>
<dbReference type="GO" id="GO:0016491">
    <property type="term" value="F:oxidoreductase activity"/>
    <property type="evidence" value="ECO:0007669"/>
    <property type="project" value="UniProtKB-ARBA"/>
</dbReference>
<dbReference type="Proteomes" id="UP000244083">
    <property type="component" value="Unassembled WGS sequence"/>
</dbReference>
<evidence type="ECO:0000313" key="3">
    <source>
        <dbReference type="EMBL" id="RMX24790.1"/>
    </source>
</evidence>
<evidence type="ECO:0000313" key="5">
    <source>
        <dbReference type="Proteomes" id="UP000276940"/>
    </source>
</evidence>
<organism evidence="3 5">
    <name type="scientific">Limosilactobacillus reuteri</name>
    <name type="common">Lactobacillus reuteri</name>
    <dbReference type="NCBI Taxonomy" id="1598"/>
    <lineage>
        <taxon>Bacteria</taxon>
        <taxon>Bacillati</taxon>
        <taxon>Bacillota</taxon>
        <taxon>Bacilli</taxon>
        <taxon>Lactobacillales</taxon>
        <taxon>Lactobacillaceae</taxon>
        <taxon>Limosilactobacillus</taxon>
    </lineage>
</organism>
<reference evidence="4" key="3">
    <citation type="submission" date="2018-04" db="EMBL/GenBank/DDBJ databases">
        <title>Draft Genome Sequences of 10 Lactobacillus Species from 22 Commercial Probiotic Products.</title>
        <authorList>
            <person name="Gangiredla J."/>
            <person name="Barnaba T.J."/>
            <person name="Mammel M.K."/>
            <person name="Lacher D.W."/>
            <person name="Elkins C.A."/>
            <person name="Lampel K.A."/>
            <person name="Whitehouse C.A."/>
            <person name="Tartera C."/>
        </authorList>
    </citation>
    <scope>NUCLEOTIDE SEQUENCE [LARGE SCALE GENOMIC DNA]</scope>
    <source>
        <strain evidence="4">DS12_10</strain>
    </source>
</reference>
<dbReference type="AlphaFoldDB" id="A0A079YSB1"/>